<proteinExistence type="predicted"/>
<sequence>MTISLILTIPHCEGTNDNFHIVDEYAKKAINIFKENINSYIDLYIFRGNIKRYIIDLNEFNSRDTNFRKELNKEMKNLIKDNKKIFLLDLHSYDFNQNIGKNLEIYFLHNIFNVNITHKLSRYLLNNNISSGVFEGKKNDITFQASNLNIPNILVEFNENLSLINLENVIIHIIQWILFYMK</sequence>
<name>A0A481Z755_9VIRU</name>
<dbReference type="EMBL" id="MK500494">
    <property type="protein sequence ID" value="QBK90561.1"/>
    <property type="molecule type" value="Genomic_DNA"/>
</dbReference>
<protein>
    <recommendedName>
        <fullName evidence="2">N-formylglutamate amidohydrolase</fullName>
    </recommendedName>
</protein>
<evidence type="ECO:0000313" key="1">
    <source>
        <dbReference type="EMBL" id="QBK90561.1"/>
    </source>
</evidence>
<organism evidence="1">
    <name type="scientific">Pithovirus LCPAC104</name>
    <dbReference type="NCBI Taxonomy" id="2506589"/>
    <lineage>
        <taxon>Viruses</taxon>
        <taxon>Pithoviruses</taxon>
    </lineage>
</organism>
<reference evidence="1" key="1">
    <citation type="journal article" date="2019" name="MBio">
        <title>Virus Genomes from Deep Sea Sediments Expand the Ocean Megavirome and Support Independent Origins of Viral Gigantism.</title>
        <authorList>
            <person name="Backstrom D."/>
            <person name="Yutin N."/>
            <person name="Jorgensen S.L."/>
            <person name="Dharamshi J."/>
            <person name="Homa F."/>
            <person name="Zaremba-Niedwiedzka K."/>
            <person name="Spang A."/>
            <person name="Wolf Y.I."/>
            <person name="Koonin E.V."/>
            <person name="Ettema T.J."/>
        </authorList>
    </citation>
    <scope>NUCLEOTIDE SEQUENCE</scope>
</reference>
<evidence type="ECO:0008006" key="2">
    <source>
        <dbReference type="Google" id="ProtNLM"/>
    </source>
</evidence>
<gene>
    <name evidence="1" type="ORF">LCPAC104_00570</name>
</gene>
<accession>A0A481Z755</accession>